<evidence type="ECO:0000313" key="2">
    <source>
        <dbReference type="Proteomes" id="UP001235840"/>
    </source>
</evidence>
<reference evidence="1 2" key="1">
    <citation type="submission" date="2023-07" db="EMBL/GenBank/DDBJ databases">
        <title>Genomic Encyclopedia of Type Strains, Phase IV (KMG-IV): sequencing the most valuable type-strain genomes for metagenomic binning, comparative biology and taxonomic classification.</title>
        <authorList>
            <person name="Goeker M."/>
        </authorList>
    </citation>
    <scope>NUCLEOTIDE SEQUENCE [LARGE SCALE GENOMIC DNA]</scope>
    <source>
        <strain evidence="1 2">DSM 12751</strain>
    </source>
</reference>
<dbReference type="RefSeq" id="WP_307397121.1">
    <property type="nucleotide sequence ID" value="NZ_BAAADK010000049.1"/>
</dbReference>
<keyword evidence="2" id="KW-1185">Reference proteome</keyword>
<gene>
    <name evidence="1" type="ORF">J2S11_003792</name>
</gene>
<organism evidence="1 2">
    <name type="scientific">Caldalkalibacillus horti</name>
    <dbReference type="NCBI Taxonomy" id="77523"/>
    <lineage>
        <taxon>Bacteria</taxon>
        <taxon>Bacillati</taxon>
        <taxon>Bacillota</taxon>
        <taxon>Bacilli</taxon>
        <taxon>Bacillales</taxon>
        <taxon>Bacillaceae</taxon>
        <taxon>Caldalkalibacillus</taxon>
    </lineage>
</organism>
<evidence type="ECO:0008006" key="3">
    <source>
        <dbReference type="Google" id="ProtNLM"/>
    </source>
</evidence>
<evidence type="ECO:0000313" key="1">
    <source>
        <dbReference type="EMBL" id="MDQ0167863.1"/>
    </source>
</evidence>
<dbReference type="Proteomes" id="UP001235840">
    <property type="component" value="Unassembled WGS sequence"/>
</dbReference>
<proteinExistence type="predicted"/>
<name>A0ABT9W3N2_9BACI</name>
<dbReference type="EMBL" id="JAUSTY010000020">
    <property type="protein sequence ID" value="MDQ0167863.1"/>
    <property type="molecule type" value="Genomic_DNA"/>
</dbReference>
<accession>A0ABT9W3N2</accession>
<sequence length="651" mass="76297">MRQQLQSCLEGISISNLLAMVQELPPIFHGLMDEEEKKLRGVLQEKLQEQTYIQEIYKSLSPYEKDVLRFFIFHVGRDFLSYRQIDQEVQGIKSNLFRLGLVGLRQKGLIYSFRRQWGEEAYIFPVELELAFYKYLIATSGIQSEPVLSTDTVHFSVSREREDGIKPPVPAFQWMFSILDDLRQTKEGKITLTQKGTLHKRVIRRWEELWDQQPLSLKAFDLSVDQREVYSNQLAVLLDYFTVRKLIYWTKHELHVQITQIDAFMQGSRAKLMGDFRSYFLERFKPKTSWMYSYLRDAGLAVNEQHSFPLLQFVEQWEEHYPLPPVSELLSTIKEELIDPLHMLGLVEYRESKKQELCWRWLYPVEGPAEVWVQPNLECFCSALTPLPVLWRLTDCLEMQGWDSMIVLKLSLSRLSQAIEHDLSIPKWLDWLATHSKQPIPEAFLKQMQEWAKKTRQVSVSTIALFHIQDAQLLQAVLQFCQNEQIKVHVSTTACIGIDKLVEERVQLFLAQNQISVYRADEKGKQFSHEEKEERPSLINFGGSYAGQLRVENVFPDLTEAIPGWKQLPELWRKQMLPYHDQTKKEIVEKAIQHQLLVQYEAADGEIVRIHPVTSQTIAGEWVCVAEKRGKIPLREMQRMQLLFPVLQKKT</sequence>
<protein>
    <recommendedName>
        <fullName evidence="3">Helicase XPB/Ssl2 N-terminal domain-containing protein</fullName>
    </recommendedName>
</protein>
<comment type="caution">
    <text evidence="1">The sequence shown here is derived from an EMBL/GenBank/DDBJ whole genome shotgun (WGS) entry which is preliminary data.</text>
</comment>